<dbReference type="EMBL" id="JAJISC010000002">
    <property type="protein sequence ID" value="MCS2608607.1"/>
    <property type="molecule type" value="Genomic_DNA"/>
</dbReference>
<reference evidence="3" key="1">
    <citation type="submission" date="2021-11" db="EMBL/GenBank/DDBJ databases">
        <title>Halomonas sp., isolated from a coastal aquaculture zone in Dongshan Bay.</title>
        <authorList>
            <person name="Lin W."/>
        </authorList>
    </citation>
    <scope>NUCLEOTIDE SEQUENCE</scope>
    <source>
        <strain evidence="3">Yzlin-01</strain>
    </source>
</reference>
<dbReference type="PANTHER" id="PTHR42928:SF5">
    <property type="entry name" value="BLR1237 PROTEIN"/>
    <property type="match status" value="1"/>
</dbReference>
<evidence type="ECO:0000313" key="4">
    <source>
        <dbReference type="Proteomes" id="UP001165542"/>
    </source>
</evidence>
<sequence>MRKTLGAITLSFATLIPSYAWSSDDYPNRSISVIVPWSAGGGTDVTIRGFLNFAADDIGQNFNVTNVTGGGGTVGWVQAANARANGYNLSALTYDLLLLSARGGSVDYRDFTPLITISRYPQVLAVPADSDIENWADFVEQAKASNDMSIALGGFGSMHHIAAVQLQEEADFTATLVPFQGGAASIAALLGGNVKATFSDVPEVRDRPELKVILQFSDERSEALPDVPTAQEEGMDIVFNSFRALAAPKDTPDEIVDYLRNAFSETWHGEAFQNWSSEVNVSPAYLSGEDTQQLFDETVPTLEAISQQIR</sequence>
<dbReference type="PIRSF" id="PIRSF017082">
    <property type="entry name" value="YflP"/>
    <property type="match status" value="1"/>
</dbReference>
<dbReference type="Pfam" id="PF03401">
    <property type="entry name" value="TctC"/>
    <property type="match status" value="1"/>
</dbReference>
<dbReference type="Proteomes" id="UP001165542">
    <property type="component" value="Unassembled WGS sequence"/>
</dbReference>
<protein>
    <submittedName>
        <fullName evidence="3">Tripartite tricarboxylate transporter substrate binding protein</fullName>
    </submittedName>
</protein>
<comment type="caution">
    <text evidence="3">The sequence shown here is derived from an EMBL/GenBank/DDBJ whole genome shotgun (WGS) entry which is preliminary data.</text>
</comment>
<dbReference type="InterPro" id="IPR042100">
    <property type="entry name" value="Bug_dom1"/>
</dbReference>
<evidence type="ECO:0000313" key="3">
    <source>
        <dbReference type="EMBL" id="MCS2608607.1"/>
    </source>
</evidence>
<keyword evidence="2" id="KW-0732">Signal</keyword>
<evidence type="ECO:0000256" key="2">
    <source>
        <dbReference type="SAM" id="SignalP"/>
    </source>
</evidence>
<dbReference type="CDD" id="cd07012">
    <property type="entry name" value="PBP2_Bug_TTT"/>
    <property type="match status" value="1"/>
</dbReference>
<keyword evidence="4" id="KW-1185">Reference proteome</keyword>
<feature type="chain" id="PRO_5047332894" evidence="2">
    <location>
        <begin position="23"/>
        <end position="310"/>
    </location>
</feature>
<gene>
    <name evidence="3" type="ORF">LLY24_04635</name>
</gene>
<dbReference type="Gene3D" id="3.40.190.150">
    <property type="entry name" value="Bordetella uptake gene, domain 1"/>
    <property type="match status" value="1"/>
</dbReference>
<dbReference type="Gene3D" id="3.40.190.10">
    <property type="entry name" value="Periplasmic binding protein-like II"/>
    <property type="match status" value="1"/>
</dbReference>
<dbReference type="SUPFAM" id="SSF53850">
    <property type="entry name" value="Periplasmic binding protein-like II"/>
    <property type="match status" value="1"/>
</dbReference>
<evidence type="ECO:0000256" key="1">
    <source>
        <dbReference type="ARBA" id="ARBA00006987"/>
    </source>
</evidence>
<comment type="similarity">
    <text evidence="1">Belongs to the UPF0065 (bug) family.</text>
</comment>
<name>A0ABT2EAJ7_9GAMM</name>
<dbReference type="RefSeq" id="WP_259035118.1">
    <property type="nucleotide sequence ID" value="NZ_JAJISC010000002.1"/>
</dbReference>
<dbReference type="InterPro" id="IPR005064">
    <property type="entry name" value="BUG"/>
</dbReference>
<organism evidence="3 4">
    <name type="scientific">Halomonas dongshanensis</name>
    <dbReference type="NCBI Taxonomy" id="2890835"/>
    <lineage>
        <taxon>Bacteria</taxon>
        <taxon>Pseudomonadati</taxon>
        <taxon>Pseudomonadota</taxon>
        <taxon>Gammaproteobacteria</taxon>
        <taxon>Oceanospirillales</taxon>
        <taxon>Halomonadaceae</taxon>
        <taxon>Halomonas</taxon>
    </lineage>
</organism>
<proteinExistence type="inferred from homology"/>
<dbReference type="PANTHER" id="PTHR42928">
    <property type="entry name" value="TRICARBOXYLATE-BINDING PROTEIN"/>
    <property type="match status" value="1"/>
</dbReference>
<feature type="signal peptide" evidence="2">
    <location>
        <begin position="1"/>
        <end position="22"/>
    </location>
</feature>
<accession>A0ABT2EAJ7</accession>